<name>A0A0W1AJ82_9GAMM</name>
<dbReference type="InterPro" id="IPR013762">
    <property type="entry name" value="Integrase-like_cat_sf"/>
</dbReference>
<keyword evidence="2" id="KW-0229">DNA integration</keyword>
<keyword evidence="9" id="KW-1185">Reference proteome</keyword>
<dbReference type="InterPro" id="IPR044068">
    <property type="entry name" value="CB"/>
</dbReference>
<evidence type="ECO:0000256" key="3">
    <source>
        <dbReference type="ARBA" id="ARBA00023125"/>
    </source>
</evidence>
<evidence type="ECO:0000259" key="6">
    <source>
        <dbReference type="PROSITE" id="PS51898"/>
    </source>
</evidence>
<reference evidence="8 9" key="1">
    <citation type="submission" date="2015-11" db="EMBL/GenBank/DDBJ databases">
        <title>Genomic analysis of 38 Legionella species identifies large and diverse effector repertoires.</title>
        <authorList>
            <person name="Burstein D."/>
            <person name="Amaro F."/>
            <person name="Zusman T."/>
            <person name="Lifshitz Z."/>
            <person name="Cohen O."/>
            <person name="Gilbert J.A."/>
            <person name="Pupko T."/>
            <person name="Shuman H.A."/>
            <person name="Segal G."/>
        </authorList>
    </citation>
    <scope>NUCLEOTIDE SEQUENCE [LARGE SCALE GENOMIC DNA]</scope>
    <source>
        <strain evidence="8 9">ATCC 51914</strain>
    </source>
</reference>
<feature type="domain" description="Core-binding (CB)" evidence="7">
    <location>
        <begin position="103"/>
        <end position="182"/>
    </location>
</feature>
<dbReference type="PROSITE" id="PS51898">
    <property type="entry name" value="TYR_RECOMBINASE"/>
    <property type="match status" value="1"/>
</dbReference>
<dbReference type="PANTHER" id="PTHR30629:SF2">
    <property type="entry name" value="PROPHAGE INTEGRASE INTS-RELATED"/>
    <property type="match status" value="1"/>
</dbReference>
<dbReference type="InterPro" id="IPR011010">
    <property type="entry name" value="DNA_brk_join_enz"/>
</dbReference>
<keyword evidence="3 5" id="KW-0238">DNA-binding</keyword>
<dbReference type="EMBL" id="LNZB01000026">
    <property type="protein sequence ID" value="KTD81346.1"/>
    <property type="molecule type" value="Genomic_DNA"/>
</dbReference>
<dbReference type="Pfam" id="PF00589">
    <property type="entry name" value="Phage_integrase"/>
    <property type="match status" value="1"/>
</dbReference>
<dbReference type="AlphaFoldDB" id="A0A0W1AJ82"/>
<dbReference type="PATRIC" id="fig|66969.6.peg.1157"/>
<dbReference type="InterPro" id="IPR050808">
    <property type="entry name" value="Phage_Integrase"/>
</dbReference>
<protein>
    <submittedName>
        <fullName evidence="8">Phage related integrase</fullName>
    </submittedName>
</protein>
<dbReference type="InterPro" id="IPR002104">
    <property type="entry name" value="Integrase_catalytic"/>
</dbReference>
<dbReference type="OrthoDB" id="9795573at2"/>
<dbReference type="SUPFAM" id="SSF56349">
    <property type="entry name" value="DNA breaking-rejoining enzymes"/>
    <property type="match status" value="1"/>
</dbReference>
<dbReference type="Pfam" id="PF13356">
    <property type="entry name" value="Arm-DNA-bind_3"/>
    <property type="match status" value="1"/>
</dbReference>
<dbReference type="Gene3D" id="3.30.160.390">
    <property type="entry name" value="Integrase, DNA-binding domain"/>
    <property type="match status" value="1"/>
</dbReference>
<dbReference type="GO" id="GO:0006310">
    <property type="term" value="P:DNA recombination"/>
    <property type="evidence" value="ECO:0007669"/>
    <property type="project" value="UniProtKB-KW"/>
</dbReference>
<comment type="caution">
    <text evidence="8">The sequence shown here is derived from an EMBL/GenBank/DDBJ whole genome shotgun (WGS) entry which is preliminary data.</text>
</comment>
<dbReference type="Proteomes" id="UP000054729">
    <property type="component" value="Unassembled WGS sequence"/>
</dbReference>
<organism evidence="8 9">
    <name type="scientific">Legionella waltersii</name>
    <dbReference type="NCBI Taxonomy" id="66969"/>
    <lineage>
        <taxon>Bacteria</taxon>
        <taxon>Pseudomonadati</taxon>
        <taxon>Pseudomonadota</taxon>
        <taxon>Gammaproteobacteria</taxon>
        <taxon>Legionellales</taxon>
        <taxon>Legionellaceae</taxon>
        <taxon>Legionella</taxon>
    </lineage>
</organism>
<keyword evidence="4" id="KW-0233">DNA recombination</keyword>
<evidence type="ECO:0000256" key="4">
    <source>
        <dbReference type="ARBA" id="ARBA00023172"/>
    </source>
</evidence>
<gene>
    <name evidence="8" type="ORF">Lwal_1055</name>
</gene>
<evidence type="ECO:0000256" key="5">
    <source>
        <dbReference type="PROSITE-ProRule" id="PRU01248"/>
    </source>
</evidence>
<sequence length="425" mass="49674">MENTSSIKLTKSVVDKMKPVEGKDQVFYRDEHLKGFALRITSSGMKSFVVETRIEGKVKRITLGKYGAITVEEARKQAKDLLGRIARGDNPIAEKKSIKIKLMTLNSVFNDYLKARKDLKEFTVMDYRNVLRQVMPDWLNKPLIDITREMISKRHTEYGTVNSKARSNYAMRVLRAVFNFAVHEYQLENRQPIISVNPVEYLSHTRSWFRVDRKNTVIKSHQLTEWHQGLLKLAEQEDYPQAMMWRDYFLLILFTGLRRMEAASLPWSEIDFKLRTFTVQDTKNREVHTLPMSDFLYELFLRRKQFKISDYVFPSDSKTGHIMEPRKAMLKVAELSGVSFTVHDLRRTFATTAESLDLPAYALKRLLNHKMTHDVTAGYIMRDVERLRKPMQRISDFLVGQMSCDTGNNREFSEEATAENYSIVR</sequence>
<evidence type="ECO:0000313" key="8">
    <source>
        <dbReference type="EMBL" id="KTD81346.1"/>
    </source>
</evidence>
<dbReference type="InterPro" id="IPR010998">
    <property type="entry name" value="Integrase_recombinase_N"/>
</dbReference>
<evidence type="ECO:0000259" key="7">
    <source>
        <dbReference type="PROSITE" id="PS51900"/>
    </source>
</evidence>
<dbReference type="GO" id="GO:0015074">
    <property type="term" value="P:DNA integration"/>
    <property type="evidence" value="ECO:0007669"/>
    <property type="project" value="UniProtKB-KW"/>
</dbReference>
<dbReference type="InterPro" id="IPR038488">
    <property type="entry name" value="Integrase_DNA-bd_sf"/>
</dbReference>
<proteinExistence type="inferred from homology"/>
<dbReference type="Gene3D" id="1.10.443.10">
    <property type="entry name" value="Intergrase catalytic core"/>
    <property type="match status" value="1"/>
</dbReference>
<feature type="domain" description="Tyr recombinase" evidence="6">
    <location>
        <begin position="217"/>
        <end position="392"/>
    </location>
</feature>
<dbReference type="InterPro" id="IPR025166">
    <property type="entry name" value="Integrase_DNA_bind_dom"/>
</dbReference>
<comment type="similarity">
    <text evidence="1">Belongs to the 'phage' integrase family.</text>
</comment>
<dbReference type="GO" id="GO:0003677">
    <property type="term" value="F:DNA binding"/>
    <property type="evidence" value="ECO:0007669"/>
    <property type="project" value="UniProtKB-UniRule"/>
</dbReference>
<evidence type="ECO:0000313" key="9">
    <source>
        <dbReference type="Proteomes" id="UP000054729"/>
    </source>
</evidence>
<dbReference type="Gene3D" id="1.10.150.130">
    <property type="match status" value="1"/>
</dbReference>
<dbReference type="PROSITE" id="PS51900">
    <property type="entry name" value="CB"/>
    <property type="match status" value="1"/>
</dbReference>
<evidence type="ECO:0000256" key="2">
    <source>
        <dbReference type="ARBA" id="ARBA00022908"/>
    </source>
</evidence>
<accession>A0A0W1AJ82</accession>
<evidence type="ECO:0000256" key="1">
    <source>
        <dbReference type="ARBA" id="ARBA00008857"/>
    </source>
</evidence>
<dbReference type="RefSeq" id="WP_058479866.1">
    <property type="nucleotide sequence ID" value="NZ_CAAAIQ010000036.1"/>
</dbReference>
<dbReference type="PANTHER" id="PTHR30629">
    <property type="entry name" value="PROPHAGE INTEGRASE"/>
    <property type="match status" value="1"/>
</dbReference>